<accession>A0AAV1L6T7</accession>
<evidence type="ECO:0000313" key="4">
    <source>
        <dbReference type="Proteomes" id="UP001314205"/>
    </source>
</evidence>
<gene>
    <name evidence="3" type="ORF">PARMNEM_LOCUS11299</name>
</gene>
<dbReference type="InterPro" id="IPR036397">
    <property type="entry name" value="RNaseH_sf"/>
</dbReference>
<dbReference type="GO" id="GO:0003676">
    <property type="term" value="F:nucleic acid binding"/>
    <property type="evidence" value="ECO:0007669"/>
    <property type="project" value="InterPro"/>
</dbReference>
<organism evidence="3 4">
    <name type="scientific">Parnassius mnemosyne</name>
    <name type="common">clouded apollo</name>
    <dbReference type="NCBI Taxonomy" id="213953"/>
    <lineage>
        <taxon>Eukaryota</taxon>
        <taxon>Metazoa</taxon>
        <taxon>Ecdysozoa</taxon>
        <taxon>Arthropoda</taxon>
        <taxon>Hexapoda</taxon>
        <taxon>Insecta</taxon>
        <taxon>Pterygota</taxon>
        <taxon>Neoptera</taxon>
        <taxon>Endopterygota</taxon>
        <taxon>Lepidoptera</taxon>
        <taxon>Glossata</taxon>
        <taxon>Ditrysia</taxon>
        <taxon>Papilionoidea</taxon>
        <taxon>Papilionidae</taxon>
        <taxon>Parnassiinae</taxon>
        <taxon>Parnassini</taxon>
        <taxon>Parnassius</taxon>
        <taxon>Driopa</taxon>
    </lineage>
</organism>
<dbReference type="PANTHER" id="PTHR46599">
    <property type="entry name" value="PIGGYBAC TRANSPOSABLE ELEMENT-DERIVED PROTEIN 4"/>
    <property type="match status" value="1"/>
</dbReference>
<dbReference type="Proteomes" id="UP001314205">
    <property type="component" value="Unassembled WGS sequence"/>
</dbReference>
<dbReference type="PANTHER" id="PTHR46599:SF6">
    <property type="entry name" value="DUAL SPECIFICITY PHOSPHATASE 26"/>
    <property type="match status" value="1"/>
</dbReference>
<evidence type="ECO:0000313" key="3">
    <source>
        <dbReference type="EMBL" id="CAK1591008.1"/>
    </source>
</evidence>
<feature type="region of interest" description="Disordered" evidence="1">
    <location>
        <begin position="226"/>
        <end position="247"/>
    </location>
</feature>
<keyword evidence="4" id="KW-1185">Reference proteome</keyword>
<dbReference type="AlphaFoldDB" id="A0AAV1L6T7"/>
<evidence type="ECO:0000256" key="1">
    <source>
        <dbReference type="SAM" id="MobiDB-lite"/>
    </source>
</evidence>
<protein>
    <recommendedName>
        <fullName evidence="2">PiggyBac transposable element-derived protein domain-containing protein</fullName>
    </recommendedName>
</protein>
<dbReference type="EMBL" id="CAVLGL010000086">
    <property type="protein sequence ID" value="CAK1591008.1"/>
    <property type="molecule type" value="Genomic_DNA"/>
</dbReference>
<dbReference type="SUPFAM" id="SSF53098">
    <property type="entry name" value="Ribonuclease H-like"/>
    <property type="match status" value="1"/>
</dbReference>
<feature type="domain" description="PiggyBac transposable element-derived protein" evidence="2">
    <location>
        <begin position="292"/>
        <end position="649"/>
    </location>
</feature>
<dbReference type="InterPro" id="IPR012337">
    <property type="entry name" value="RNaseH-like_sf"/>
</dbReference>
<dbReference type="Gene3D" id="3.30.420.10">
    <property type="entry name" value="Ribonuclease H-like superfamily/Ribonuclease H"/>
    <property type="match status" value="1"/>
</dbReference>
<dbReference type="InterPro" id="IPR029526">
    <property type="entry name" value="PGBD"/>
</dbReference>
<name>A0AAV1L6T7_9NEOP</name>
<comment type="caution">
    <text evidence="3">The sequence shown here is derived from an EMBL/GenBank/DDBJ whole genome shotgun (WGS) entry which is preliminary data.</text>
</comment>
<proteinExistence type="predicted"/>
<dbReference type="Pfam" id="PF13843">
    <property type="entry name" value="DDE_Tnp_1_7"/>
    <property type="match status" value="1"/>
</dbReference>
<sequence>MKQGKCTKQPMTLTSTASTAFEKVFLDLVGPLDRDENGNCYILTLQCELTKYIEAYPLPNKEAVTVPEAYSKLLDVFNTPNKTPETISDIIMKTLEKHDLSKKCISLTAGNANVNFGGINRQAGRNVLTNLKNKLNKEVVGIDCPAHILHNCIQQGTDVLRLDIESLIASTSNSRKRNLTEKLIEQWLEEDNEHEFSDVDDEVADQHFTIEEEEHVASEISEVEEIEIETSSEGTNRSTNTPDSNRNRYRGKNGFVWSVTDFLRTSRTLARNIVSLPRQNPDHTRFPGYEALWLKLFDDNMIETIVSCTNKKLEVYRRQFSNYSKHELRDTNAVEIRSLFGLLYYSSVFKCNDADSNYLFATDGTGHEIFRCVMSKYRFNTLLNCLRLDNIDDRQERLETDPLAAVSGFFDKFIANCQANYTPGPYTCVDEMLLAFKGRCKFVIYMPKKPAKYGIKIMVLSDARESYVYNAYIYHGKGSDGVGLPEAEKKLSVPTQSVLRLIKPIENTNRNVTADNWFSSIPLAEMLLKKGLTYLGTLKKNKREIPPEFMPSKNRAVESSLHGFTKDLTLLSFVPKKDKAVILISSCHHSASTDTETRKPTIIVDYNHTKGGVDEIDKKCAIYSCSRKTRRWPQAIFYRVLDIAGINAYVLYGQCEGTKLRRGDFLMHLSRELVLPALKQRVYNEKLPRELRLTLRRVLGQDLPPPPLPESSNEPSTSSRKLCRICPSKLKRQTRFVCCICAKHICLQCSSQICVDCKTEL</sequence>
<evidence type="ECO:0000259" key="2">
    <source>
        <dbReference type="Pfam" id="PF13843"/>
    </source>
</evidence>
<reference evidence="3 4" key="1">
    <citation type="submission" date="2023-11" db="EMBL/GenBank/DDBJ databases">
        <authorList>
            <person name="Hedman E."/>
            <person name="Englund M."/>
            <person name="Stromberg M."/>
            <person name="Nyberg Akerstrom W."/>
            <person name="Nylinder S."/>
            <person name="Jareborg N."/>
            <person name="Kallberg Y."/>
            <person name="Kronander E."/>
        </authorList>
    </citation>
    <scope>NUCLEOTIDE SEQUENCE [LARGE SCALE GENOMIC DNA]</scope>
</reference>
<feature type="compositionally biased region" description="Polar residues" evidence="1">
    <location>
        <begin position="234"/>
        <end position="244"/>
    </location>
</feature>